<keyword evidence="1" id="KW-0812">Transmembrane</keyword>
<dbReference type="EMBL" id="LR743504">
    <property type="protein sequence ID" value="CAA2101336.1"/>
    <property type="molecule type" value="Genomic_DNA"/>
</dbReference>
<dbReference type="InterPro" id="IPR007038">
    <property type="entry name" value="HupE_UreJ"/>
</dbReference>
<keyword evidence="2" id="KW-0732">Signal</keyword>
<reference evidence="3" key="1">
    <citation type="submission" date="2019-12" db="EMBL/GenBank/DDBJ databases">
        <authorList>
            <person name="Cremers G."/>
        </authorList>
    </citation>
    <scope>NUCLEOTIDE SEQUENCE</scope>
    <source>
        <strain evidence="3">Mbul1</strain>
    </source>
</reference>
<evidence type="ECO:0000256" key="2">
    <source>
        <dbReference type="SAM" id="SignalP"/>
    </source>
</evidence>
<feature type="transmembrane region" description="Helical" evidence="1">
    <location>
        <begin position="178"/>
        <end position="197"/>
    </location>
</feature>
<proteinExistence type="predicted"/>
<feature type="chain" id="PRO_5025577938" description="HupE / UreJ protein" evidence="2">
    <location>
        <begin position="23"/>
        <end position="198"/>
    </location>
</feature>
<dbReference type="AlphaFoldDB" id="A0A679IYJ4"/>
<feature type="transmembrane region" description="Helical" evidence="1">
    <location>
        <begin position="114"/>
        <end position="131"/>
    </location>
</feature>
<protein>
    <recommendedName>
        <fullName evidence="4">HupE / UreJ protein</fullName>
    </recommendedName>
</protein>
<keyword evidence="1" id="KW-0472">Membrane</keyword>
<keyword evidence="1" id="KW-1133">Transmembrane helix</keyword>
<evidence type="ECO:0008006" key="4">
    <source>
        <dbReference type="Google" id="ProtNLM"/>
    </source>
</evidence>
<dbReference type="PIRSF" id="PIRSF016919">
    <property type="entry name" value="HupE_UreJ"/>
    <property type="match status" value="1"/>
</dbReference>
<dbReference type="Pfam" id="PF04955">
    <property type="entry name" value="HupE_UreJ"/>
    <property type="match status" value="1"/>
</dbReference>
<feature type="signal peptide" evidence="2">
    <location>
        <begin position="1"/>
        <end position="22"/>
    </location>
</feature>
<name>A0A679IYJ4_9HYPH</name>
<feature type="transmembrane region" description="Helical" evidence="1">
    <location>
        <begin position="32"/>
        <end position="56"/>
    </location>
</feature>
<evidence type="ECO:0000313" key="3">
    <source>
        <dbReference type="EMBL" id="CAA2101336.1"/>
    </source>
</evidence>
<accession>A0A679IYJ4</accession>
<feature type="transmembrane region" description="Helical" evidence="1">
    <location>
        <begin position="143"/>
        <end position="166"/>
    </location>
</feature>
<gene>
    <name evidence="3" type="ORF">MBUL_01125</name>
</gene>
<organism evidence="3">
    <name type="scientific">Methylobacterium bullatum</name>
    <dbReference type="NCBI Taxonomy" id="570505"/>
    <lineage>
        <taxon>Bacteria</taxon>
        <taxon>Pseudomonadati</taxon>
        <taxon>Pseudomonadota</taxon>
        <taxon>Alphaproteobacteria</taxon>
        <taxon>Hyphomicrobiales</taxon>
        <taxon>Methylobacteriaceae</taxon>
        <taxon>Methylobacterium</taxon>
    </lineage>
</organism>
<evidence type="ECO:0000256" key="1">
    <source>
        <dbReference type="SAM" id="Phobius"/>
    </source>
</evidence>
<feature type="transmembrane region" description="Helical" evidence="1">
    <location>
        <begin position="63"/>
        <end position="84"/>
    </location>
</feature>
<sequence length="198" mass="19055">MRSCVRILPGLALGLMAGPALAHTGQGDASGLAHGFLHPLTGLDHMLAMVAVGLVAAQVGGRAILLVPLSFIGMMVVGGALGVAGVGLPHVETAIALSVAVLGAAVALRLTMPVAAAMALVGVFAVFHGHAHGAEMPEAASGLAYGAGFVAATALLHAAGLGLGLGMGRLGEGNGRPVLRVAGAAFAAAGLGLLAGAF</sequence>